<organism evidence="1">
    <name type="scientific">Brachypodium distachyon</name>
    <name type="common">Purple false brome</name>
    <name type="synonym">Trachynia distachya</name>
    <dbReference type="NCBI Taxonomy" id="15368"/>
    <lineage>
        <taxon>Eukaryota</taxon>
        <taxon>Viridiplantae</taxon>
        <taxon>Streptophyta</taxon>
        <taxon>Embryophyta</taxon>
        <taxon>Tracheophyta</taxon>
        <taxon>Spermatophyta</taxon>
        <taxon>Magnoliopsida</taxon>
        <taxon>Liliopsida</taxon>
        <taxon>Poales</taxon>
        <taxon>Poaceae</taxon>
        <taxon>BOP clade</taxon>
        <taxon>Pooideae</taxon>
        <taxon>Stipodae</taxon>
        <taxon>Brachypodieae</taxon>
        <taxon>Brachypodium</taxon>
    </lineage>
</organism>
<evidence type="ECO:0000313" key="2">
    <source>
        <dbReference type="EnsemblPlants" id="PNT60703"/>
    </source>
</evidence>
<dbReference type="Gramene" id="PNT60703">
    <property type="protein sequence ID" value="PNT60703"/>
    <property type="gene ID" value="BRADI_5g03516v3"/>
</dbReference>
<reference evidence="1" key="2">
    <citation type="submission" date="2017-06" db="EMBL/GenBank/DDBJ databases">
        <title>WGS assembly of Brachypodium distachyon.</title>
        <authorList>
            <consortium name="The International Brachypodium Initiative"/>
            <person name="Lucas S."/>
            <person name="Harmon-Smith M."/>
            <person name="Lail K."/>
            <person name="Tice H."/>
            <person name="Grimwood J."/>
            <person name="Bruce D."/>
            <person name="Barry K."/>
            <person name="Shu S."/>
            <person name="Lindquist E."/>
            <person name="Wang M."/>
            <person name="Pitluck S."/>
            <person name="Vogel J.P."/>
            <person name="Garvin D.F."/>
            <person name="Mockler T.C."/>
            <person name="Schmutz J."/>
            <person name="Rokhsar D."/>
            <person name="Bevan M.W."/>
        </authorList>
    </citation>
    <scope>NUCLEOTIDE SEQUENCE</scope>
    <source>
        <strain evidence="1">Bd21</strain>
    </source>
</reference>
<dbReference type="EMBL" id="CM000884">
    <property type="protein sequence ID" value="PNT60703.1"/>
    <property type="molecule type" value="Genomic_DNA"/>
</dbReference>
<dbReference type="AlphaFoldDB" id="A0A2K2CF95"/>
<dbReference type="Proteomes" id="UP000008810">
    <property type="component" value="Chromosome 5"/>
</dbReference>
<evidence type="ECO:0000313" key="1">
    <source>
        <dbReference type="EMBL" id="PNT60703.1"/>
    </source>
</evidence>
<reference evidence="1 2" key="1">
    <citation type="journal article" date="2010" name="Nature">
        <title>Genome sequencing and analysis of the model grass Brachypodium distachyon.</title>
        <authorList>
            <consortium name="International Brachypodium Initiative"/>
        </authorList>
    </citation>
    <scope>NUCLEOTIDE SEQUENCE [LARGE SCALE GENOMIC DNA]</scope>
    <source>
        <strain evidence="1 2">Bd21</strain>
    </source>
</reference>
<accession>A0A2K2CF95</accession>
<dbReference type="EnsemblPlants" id="PNT60703">
    <property type="protein sequence ID" value="PNT60703"/>
    <property type="gene ID" value="BRADI_5g03516v3"/>
</dbReference>
<proteinExistence type="predicted"/>
<keyword evidence="3" id="KW-1185">Reference proteome</keyword>
<dbReference type="OrthoDB" id="684339at2759"/>
<gene>
    <name evidence="1" type="ORF">BRADI_5g03516v3</name>
</gene>
<reference evidence="2" key="3">
    <citation type="submission" date="2018-08" db="UniProtKB">
        <authorList>
            <consortium name="EnsemblPlants"/>
        </authorList>
    </citation>
    <scope>IDENTIFICATION</scope>
    <source>
        <strain evidence="2">cv. Bd21</strain>
    </source>
</reference>
<name>A0A2K2CF95_BRADI</name>
<sequence length="131" mass="14997">MVRSEDLLLARICQLCKILPETVLHLCRDCSFTSDVRGFIQSWSNTSPNADASSQSINAHRDLQLGGLSKKAMHKASEDLIYTWWGVWKERNRRIFQGKALLALVVPFWFGRTFRVDYGRALLTQEIRPSG</sequence>
<evidence type="ECO:0008006" key="4">
    <source>
        <dbReference type="Google" id="ProtNLM"/>
    </source>
</evidence>
<evidence type="ECO:0000313" key="3">
    <source>
        <dbReference type="Proteomes" id="UP000008810"/>
    </source>
</evidence>
<protein>
    <recommendedName>
        <fullName evidence="4">Reverse transcriptase zinc-binding domain-containing protein</fullName>
    </recommendedName>
</protein>
<dbReference type="InParanoid" id="A0A2K2CF95"/>